<evidence type="ECO:0000256" key="15">
    <source>
        <dbReference type="ARBA" id="ARBA00030800"/>
    </source>
</evidence>
<keyword evidence="16" id="KW-1133">Transmembrane helix</keyword>
<dbReference type="InterPro" id="IPR050482">
    <property type="entry name" value="Sensor_HK_TwoCompSys"/>
</dbReference>
<dbReference type="EC" id="2.7.13.3" evidence="4"/>
<evidence type="ECO:0000256" key="12">
    <source>
        <dbReference type="ARBA" id="ARBA00023012"/>
    </source>
</evidence>
<dbReference type="PANTHER" id="PTHR24421:SF62">
    <property type="entry name" value="SENSORY TRANSDUCTION HISTIDINE KINASE"/>
    <property type="match status" value="1"/>
</dbReference>
<evidence type="ECO:0000256" key="2">
    <source>
        <dbReference type="ARBA" id="ARBA00001966"/>
    </source>
</evidence>
<reference evidence="18 19" key="1">
    <citation type="submission" date="2016-06" db="EMBL/GenBank/DDBJ databases">
        <authorList>
            <person name="Varghese N."/>
            <person name="Submissions Spin"/>
        </authorList>
    </citation>
    <scope>NUCLEOTIDE SEQUENCE [LARGE SCALE GENOMIC DNA]</scope>
    <source>
        <strain evidence="18 19">DSM 45142</strain>
    </source>
</reference>
<gene>
    <name evidence="18" type="ORF">GA0070562_0718</name>
</gene>
<dbReference type="PROSITE" id="PS50109">
    <property type="entry name" value="HIS_KIN"/>
    <property type="match status" value="1"/>
</dbReference>
<dbReference type="InterPro" id="IPR005467">
    <property type="entry name" value="His_kinase_dom"/>
</dbReference>
<evidence type="ECO:0000256" key="4">
    <source>
        <dbReference type="ARBA" id="ARBA00012438"/>
    </source>
</evidence>
<keyword evidence="7" id="KW-0963">Cytoplasm</keyword>
<sequence length="420" mass="46001">MSIEAELRAEFDRWERNEKVFFAVLPYVLLSICTLITLVLPFWDVSLNLPLVLGLTLVIALWVGWFHAHPRWQESGPLTGLYYVGLIVLGASVVTLAPWYGIFTFIGYVHAFLFLKGRWRYSGVAATAVIQAASSTGGLSGATVNEWLVLSLVIIVLAGAFFRFAELDDRRNHRQKRALAELHEANVRLEAALAENAGLHAQLLVQAREAGVQDERQRMAREIHDTLAQGLAGILTQLQAAEQTAGRAEVWRRHVDNAKNLARDSLTEARRTVHAVQPEVLAEARLPEAISDVTRRWSQVHRIDAVLTTTGEPRPMHADVEVTLLRAAQEALANVAKHARASRVGLTLSYMEDLVTLDVRDDGVGFEPGTRRADGAGGFGLTGMRQRVQRLAGRLEIESEPGGGTAISATVPAIPAGAGR</sequence>
<feature type="transmembrane region" description="Helical" evidence="16">
    <location>
        <begin position="80"/>
        <end position="113"/>
    </location>
</feature>
<evidence type="ECO:0000256" key="11">
    <source>
        <dbReference type="ARBA" id="ARBA00023004"/>
    </source>
</evidence>
<feature type="transmembrane region" description="Helical" evidence="16">
    <location>
        <begin position="147"/>
        <end position="165"/>
    </location>
</feature>
<keyword evidence="12" id="KW-0902">Two-component regulatory system</keyword>
<evidence type="ECO:0000256" key="10">
    <source>
        <dbReference type="ARBA" id="ARBA00022777"/>
    </source>
</evidence>
<evidence type="ECO:0000256" key="6">
    <source>
        <dbReference type="ARBA" id="ARBA00022485"/>
    </source>
</evidence>
<keyword evidence="11" id="KW-0408">Iron</keyword>
<comment type="function">
    <text evidence="14">Member of the two-component regulatory system NreB/NreC involved in the control of dissimilatory nitrate/nitrite reduction in response to oxygen. NreB functions as a direct oxygen sensor histidine kinase which is autophosphorylated, in the absence of oxygen, probably at the conserved histidine residue, and transfers its phosphate group probably to a conserved aspartate residue of NreC. NreB/NreC activates the expression of the nitrate (narGHJI) and nitrite (nir) reductase operons, as well as the putative nitrate transporter gene narT.</text>
</comment>
<dbReference type="InterPro" id="IPR003594">
    <property type="entry name" value="HATPase_dom"/>
</dbReference>
<keyword evidence="13" id="KW-0411">Iron-sulfur</keyword>
<dbReference type="RefSeq" id="WP_091427835.1">
    <property type="nucleotide sequence ID" value="NZ_FMCQ01000013.1"/>
</dbReference>
<dbReference type="Proteomes" id="UP000199405">
    <property type="component" value="Unassembled WGS sequence"/>
</dbReference>
<evidence type="ECO:0000256" key="8">
    <source>
        <dbReference type="ARBA" id="ARBA00022679"/>
    </source>
</evidence>
<dbReference type="Gene3D" id="3.30.565.10">
    <property type="entry name" value="Histidine kinase-like ATPase, C-terminal domain"/>
    <property type="match status" value="1"/>
</dbReference>
<evidence type="ECO:0000259" key="17">
    <source>
        <dbReference type="PROSITE" id="PS50109"/>
    </source>
</evidence>
<feature type="transmembrane region" description="Helical" evidence="16">
    <location>
        <begin position="49"/>
        <end position="68"/>
    </location>
</feature>
<evidence type="ECO:0000256" key="3">
    <source>
        <dbReference type="ARBA" id="ARBA00004496"/>
    </source>
</evidence>
<keyword evidence="10 18" id="KW-0418">Kinase</keyword>
<comment type="subcellular location">
    <subcellularLocation>
        <location evidence="3">Cytoplasm</location>
    </subcellularLocation>
</comment>
<dbReference type="PIRSF" id="PIRSF037434">
    <property type="entry name" value="STHK_ChrS"/>
    <property type="match status" value="1"/>
</dbReference>
<feature type="transmembrane region" description="Helical" evidence="16">
    <location>
        <begin position="20"/>
        <end position="43"/>
    </location>
</feature>
<keyword evidence="16" id="KW-0472">Membrane</keyword>
<accession>A0ABY0KVA4</accession>
<dbReference type="Gene3D" id="1.20.5.1930">
    <property type="match status" value="1"/>
</dbReference>
<evidence type="ECO:0000256" key="7">
    <source>
        <dbReference type="ARBA" id="ARBA00022490"/>
    </source>
</evidence>
<evidence type="ECO:0000256" key="16">
    <source>
        <dbReference type="SAM" id="Phobius"/>
    </source>
</evidence>
<dbReference type="InterPro" id="IPR004358">
    <property type="entry name" value="Sig_transdc_His_kin-like_C"/>
</dbReference>
<evidence type="ECO:0000313" key="19">
    <source>
        <dbReference type="Proteomes" id="UP000199405"/>
    </source>
</evidence>
<protein>
    <recommendedName>
        <fullName evidence="5">Oxygen sensor histidine kinase NreB</fullName>
        <ecNumber evidence="4">2.7.13.3</ecNumber>
    </recommendedName>
    <alternativeName>
        <fullName evidence="15">Nitrogen regulation protein B</fullName>
    </alternativeName>
</protein>
<dbReference type="SUPFAM" id="SSF55874">
    <property type="entry name" value="ATPase domain of HSP90 chaperone/DNA topoisomerase II/histidine kinase"/>
    <property type="match status" value="1"/>
</dbReference>
<evidence type="ECO:0000256" key="5">
    <source>
        <dbReference type="ARBA" id="ARBA00017322"/>
    </source>
</evidence>
<dbReference type="Pfam" id="PF02518">
    <property type="entry name" value="HATPase_c"/>
    <property type="match status" value="1"/>
</dbReference>
<comment type="caution">
    <text evidence="18">The sequence shown here is derived from an EMBL/GenBank/DDBJ whole genome shotgun (WGS) entry which is preliminary data.</text>
</comment>
<keyword evidence="6" id="KW-0004">4Fe-4S</keyword>
<evidence type="ECO:0000256" key="1">
    <source>
        <dbReference type="ARBA" id="ARBA00000085"/>
    </source>
</evidence>
<dbReference type="SMART" id="SM00387">
    <property type="entry name" value="HATPase_c"/>
    <property type="match status" value="1"/>
</dbReference>
<dbReference type="GO" id="GO:0016301">
    <property type="term" value="F:kinase activity"/>
    <property type="evidence" value="ECO:0007669"/>
    <property type="project" value="UniProtKB-KW"/>
</dbReference>
<keyword evidence="9" id="KW-0479">Metal-binding</keyword>
<evidence type="ECO:0000256" key="13">
    <source>
        <dbReference type="ARBA" id="ARBA00023014"/>
    </source>
</evidence>
<comment type="catalytic activity">
    <reaction evidence="1">
        <text>ATP + protein L-histidine = ADP + protein N-phospho-L-histidine.</text>
        <dbReference type="EC" id="2.7.13.3"/>
    </reaction>
</comment>
<dbReference type="InterPro" id="IPR011712">
    <property type="entry name" value="Sig_transdc_His_kin_sub3_dim/P"/>
</dbReference>
<keyword evidence="19" id="KW-1185">Reference proteome</keyword>
<dbReference type="GeneID" id="93473409"/>
<keyword evidence="16" id="KW-0812">Transmembrane</keyword>
<proteinExistence type="predicted"/>
<evidence type="ECO:0000313" key="18">
    <source>
        <dbReference type="EMBL" id="SCF15652.1"/>
    </source>
</evidence>
<dbReference type="InterPro" id="IPR036890">
    <property type="entry name" value="HATPase_C_sf"/>
</dbReference>
<evidence type="ECO:0000256" key="14">
    <source>
        <dbReference type="ARBA" id="ARBA00024827"/>
    </source>
</evidence>
<comment type="cofactor">
    <cofactor evidence="2">
        <name>[4Fe-4S] cluster</name>
        <dbReference type="ChEBI" id="CHEBI:49883"/>
    </cofactor>
</comment>
<dbReference type="Pfam" id="PF07730">
    <property type="entry name" value="HisKA_3"/>
    <property type="match status" value="1"/>
</dbReference>
<dbReference type="PANTHER" id="PTHR24421">
    <property type="entry name" value="NITRATE/NITRITE SENSOR PROTEIN NARX-RELATED"/>
    <property type="match status" value="1"/>
</dbReference>
<keyword evidence="8" id="KW-0808">Transferase</keyword>
<feature type="domain" description="Histidine kinase" evidence="17">
    <location>
        <begin position="324"/>
        <end position="415"/>
    </location>
</feature>
<dbReference type="CDD" id="cd16917">
    <property type="entry name" value="HATPase_UhpB-NarQ-NarX-like"/>
    <property type="match status" value="1"/>
</dbReference>
<dbReference type="InterPro" id="IPR017205">
    <property type="entry name" value="Sig_transdc_His_kinase_ChrS"/>
</dbReference>
<dbReference type="EMBL" id="FMCQ01000013">
    <property type="protein sequence ID" value="SCF15652.1"/>
    <property type="molecule type" value="Genomic_DNA"/>
</dbReference>
<dbReference type="PRINTS" id="PR00344">
    <property type="entry name" value="BCTRLSENSOR"/>
</dbReference>
<evidence type="ECO:0000256" key="9">
    <source>
        <dbReference type="ARBA" id="ARBA00022723"/>
    </source>
</evidence>
<organism evidence="18 19">
    <name type="scientific">Micromonospora tulbaghiae</name>
    <dbReference type="NCBI Taxonomy" id="479978"/>
    <lineage>
        <taxon>Bacteria</taxon>
        <taxon>Bacillati</taxon>
        <taxon>Actinomycetota</taxon>
        <taxon>Actinomycetes</taxon>
        <taxon>Micromonosporales</taxon>
        <taxon>Micromonosporaceae</taxon>
        <taxon>Micromonospora</taxon>
    </lineage>
</organism>
<name>A0ABY0KVA4_9ACTN</name>